<organism evidence="1 2">
    <name type="scientific">Caldisalinibacter kiritimatiensis</name>
    <dbReference type="NCBI Taxonomy" id="1304284"/>
    <lineage>
        <taxon>Bacteria</taxon>
        <taxon>Bacillati</taxon>
        <taxon>Bacillota</taxon>
        <taxon>Tissierellia</taxon>
        <taxon>Tissierellales</taxon>
        <taxon>Thermohalobacteraceae</taxon>
        <taxon>Caldisalinibacter</taxon>
    </lineage>
</organism>
<name>R1AYL9_9FIRM</name>
<evidence type="ECO:0000313" key="1">
    <source>
        <dbReference type="EMBL" id="EOD01797.1"/>
    </source>
</evidence>
<protein>
    <submittedName>
        <fullName evidence="1">Uncharacterized protein</fullName>
    </submittedName>
</protein>
<dbReference type="EMBL" id="ARZA01000017">
    <property type="protein sequence ID" value="EOD01797.1"/>
    <property type="molecule type" value="Genomic_DNA"/>
</dbReference>
<proteinExistence type="predicted"/>
<keyword evidence="2" id="KW-1185">Reference proteome</keyword>
<comment type="caution">
    <text evidence="1">The sequence shown here is derived from an EMBL/GenBank/DDBJ whole genome shotgun (WGS) entry which is preliminary data.</text>
</comment>
<dbReference type="Proteomes" id="UP000013378">
    <property type="component" value="Unassembled WGS sequence"/>
</dbReference>
<reference evidence="1 2" key="1">
    <citation type="journal article" date="2015" name="Geomicrobiol. J.">
        <title>Caldisalinibacter kiritimatiensis gen. nov., sp. nov., a moderately thermohalophilic thiosulfate-reducing bacterium from a hypersaline microbial mat.</title>
        <authorList>
            <person name="Ben Hania W."/>
            <person name="Joseph M."/>
            <person name="Fiebig A."/>
            <person name="Bunk B."/>
            <person name="Klenk H.-P."/>
            <person name="Fardeau M.-L."/>
            <person name="Spring S."/>
        </authorList>
    </citation>
    <scope>NUCLEOTIDE SEQUENCE [LARGE SCALE GENOMIC DNA]</scope>
    <source>
        <strain evidence="1 2">L21-TH-D2</strain>
    </source>
</reference>
<dbReference type="eggNOG" id="ENOG50306SJ">
    <property type="taxonomic scope" value="Bacteria"/>
</dbReference>
<dbReference type="STRING" id="1304284.L21TH_0115"/>
<gene>
    <name evidence="1" type="ORF">L21TH_0115</name>
</gene>
<dbReference type="AlphaFoldDB" id="R1AYL9"/>
<sequence>MPLSNSTSNTHLDSVRIQSGEKKLLNHFTQLINSNPDKAISYINAEKLTFTTLFILRKKLKSTDILQKLSHRNQIALEITEEILDNEGKITNLQHSIPKLIHLLKSTLTWILETGANDDGLNDDFDKLLDIVAIFLIKVFNELDLLPLISNMIFERYKTGRLIHDLLWAFYESKDPDCLLLIGKRLRSDDMKEIELACDILWFIPGIDFKYKNDKDYLYYNFINWFEENKLYLCFTGESLHQTSNPIPYKISLESKYLCEFISPNSKKIHSTLNSNISTKTKAFNNLDTNSKVLLAKFSHRMRKKNIHWWKDWINKPIDEQLRIARIRKGGIQ</sequence>
<accession>R1AYL9</accession>
<evidence type="ECO:0000313" key="2">
    <source>
        <dbReference type="Proteomes" id="UP000013378"/>
    </source>
</evidence>